<evidence type="ECO:0000256" key="1">
    <source>
        <dbReference type="SAM" id="MobiDB-lite"/>
    </source>
</evidence>
<name>A0A4Y2NTF1_ARAVE</name>
<feature type="region of interest" description="Disordered" evidence="1">
    <location>
        <begin position="18"/>
        <end position="42"/>
    </location>
</feature>
<sequence>GPTTADLACTRPTNTEDLQWNRVSLQARSRGDITTGPPRLNQ</sequence>
<proteinExistence type="predicted"/>
<comment type="caution">
    <text evidence="2">The sequence shown here is derived from an EMBL/GenBank/DDBJ whole genome shotgun (WGS) entry which is preliminary data.</text>
</comment>
<evidence type="ECO:0000313" key="3">
    <source>
        <dbReference type="Proteomes" id="UP000499080"/>
    </source>
</evidence>
<organism evidence="2 3">
    <name type="scientific">Araneus ventricosus</name>
    <name type="common">Orbweaver spider</name>
    <name type="synonym">Epeira ventricosa</name>
    <dbReference type="NCBI Taxonomy" id="182803"/>
    <lineage>
        <taxon>Eukaryota</taxon>
        <taxon>Metazoa</taxon>
        <taxon>Ecdysozoa</taxon>
        <taxon>Arthropoda</taxon>
        <taxon>Chelicerata</taxon>
        <taxon>Arachnida</taxon>
        <taxon>Araneae</taxon>
        <taxon>Araneomorphae</taxon>
        <taxon>Entelegynae</taxon>
        <taxon>Araneoidea</taxon>
        <taxon>Araneidae</taxon>
        <taxon>Araneus</taxon>
    </lineage>
</organism>
<reference evidence="2 3" key="1">
    <citation type="journal article" date="2019" name="Sci. Rep.">
        <title>Orb-weaving spider Araneus ventricosus genome elucidates the spidroin gene catalogue.</title>
        <authorList>
            <person name="Kono N."/>
            <person name="Nakamura H."/>
            <person name="Ohtoshi R."/>
            <person name="Moran D.A.P."/>
            <person name="Shinohara A."/>
            <person name="Yoshida Y."/>
            <person name="Fujiwara M."/>
            <person name="Mori M."/>
            <person name="Tomita M."/>
            <person name="Arakawa K."/>
        </authorList>
    </citation>
    <scope>NUCLEOTIDE SEQUENCE [LARGE SCALE GENOMIC DNA]</scope>
</reference>
<keyword evidence="3" id="KW-1185">Reference proteome</keyword>
<feature type="compositionally biased region" description="Polar residues" evidence="1">
    <location>
        <begin position="18"/>
        <end position="27"/>
    </location>
</feature>
<evidence type="ECO:0000313" key="2">
    <source>
        <dbReference type="EMBL" id="GBN42848.1"/>
    </source>
</evidence>
<gene>
    <name evidence="2" type="ORF">AVEN_13215_1</name>
</gene>
<accession>A0A4Y2NTF1</accession>
<dbReference type="AlphaFoldDB" id="A0A4Y2NTF1"/>
<feature type="non-terminal residue" evidence="2">
    <location>
        <position position="1"/>
    </location>
</feature>
<protein>
    <submittedName>
        <fullName evidence="2">Uncharacterized protein</fullName>
    </submittedName>
</protein>
<dbReference type="EMBL" id="BGPR01009875">
    <property type="protein sequence ID" value="GBN42848.1"/>
    <property type="molecule type" value="Genomic_DNA"/>
</dbReference>
<dbReference type="Proteomes" id="UP000499080">
    <property type="component" value="Unassembled WGS sequence"/>
</dbReference>